<feature type="transmembrane region" description="Helical" evidence="8">
    <location>
        <begin position="178"/>
        <end position="201"/>
    </location>
</feature>
<dbReference type="GO" id="GO:0015648">
    <property type="term" value="F:lipid-linked peptidoglycan transporter activity"/>
    <property type="evidence" value="ECO:0007669"/>
    <property type="project" value="UniProtKB-UniRule"/>
</dbReference>
<dbReference type="PRINTS" id="PR01806">
    <property type="entry name" value="VIRFACTRMVIN"/>
</dbReference>
<comment type="pathway">
    <text evidence="8">Cell wall biogenesis; peptidoglycan biosynthesis.</text>
</comment>
<dbReference type="AlphaFoldDB" id="A0A4U1MJP3"/>
<keyword evidence="3 8" id="KW-0812">Transmembrane</keyword>
<evidence type="ECO:0000256" key="1">
    <source>
        <dbReference type="ARBA" id="ARBA00004651"/>
    </source>
</evidence>
<evidence type="ECO:0000313" key="11">
    <source>
        <dbReference type="Proteomes" id="UP000310541"/>
    </source>
</evidence>
<feature type="transmembrane region" description="Helical" evidence="8">
    <location>
        <begin position="440"/>
        <end position="459"/>
    </location>
</feature>
<comment type="caution">
    <text evidence="10">The sequence shown here is derived from an EMBL/GenBank/DDBJ whole genome shotgun (WGS) entry which is preliminary data.</text>
</comment>
<dbReference type="UniPathway" id="UPA00219"/>
<comment type="similarity">
    <text evidence="8 9">Belongs to the MurJ/MviN family.</text>
</comment>
<dbReference type="InterPro" id="IPR004268">
    <property type="entry name" value="MurJ"/>
</dbReference>
<comment type="subcellular location">
    <subcellularLocation>
        <location evidence="1 8">Cell membrane</location>
        <topology evidence="1 8">Multi-pass membrane protein</topology>
    </subcellularLocation>
</comment>
<feature type="transmembrane region" description="Helical" evidence="8">
    <location>
        <begin position="152"/>
        <end position="172"/>
    </location>
</feature>
<dbReference type="HAMAP" id="MF_02078">
    <property type="entry name" value="MurJ_MviN"/>
    <property type="match status" value="1"/>
</dbReference>
<dbReference type="GO" id="GO:0034204">
    <property type="term" value="P:lipid translocation"/>
    <property type="evidence" value="ECO:0007669"/>
    <property type="project" value="TreeGrafter"/>
</dbReference>
<gene>
    <name evidence="8 10" type="primary">murJ</name>
    <name evidence="10" type="ORF">FBF83_08945</name>
</gene>
<dbReference type="GO" id="GO:0071555">
    <property type="term" value="P:cell wall organization"/>
    <property type="evidence" value="ECO:0007669"/>
    <property type="project" value="UniProtKB-UniRule"/>
</dbReference>
<evidence type="ECO:0000256" key="6">
    <source>
        <dbReference type="ARBA" id="ARBA00022989"/>
    </source>
</evidence>
<dbReference type="PIRSF" id="PIRSF002869">
    <property type="entry name" value="MviN"/>
    <property type="match status" value="1"/>
</dbReference>
<dbReference type="Pfam" id="PF03023">
    <property type="entry name" value="MurJ"/>
    <property type="match status" value="1"/>
</dbReference>
<comment type="function">
    <text evidence="8 9">Involved in peptidoglycan biosynthesis. Transports lipid-linked peptidoglycan precursors from the inner to the outer leaflet of the cytoplasmic membrane.</text>
</comment>
<accession>A0A4U1MJP3</accession>
<dbReference type="GO" id="GO:0005886">
    <property type="term" value="C:plasma membrane"/>
    <property type="evidence" value="ECO:0007669"/>
    <property type="project" value="UniProtKB-SubCell"/>
</dbReference>
<keyword evidence="7 8" id="KW-0472">Membrane</keyword>
<dbReference type="OrthoDB" id="9804143at2"/>
<reference evidence="10 11" key="1">
    <citation type="submission" date="2019-04" db="EMBL/GenBank/DDBJ databases">
        <title>Genome sequence of Bacillus hwajinpoensis strain Y2.</title>
        <authorList>
            <person name="Fair J.L."/>
            <person name="Maclea K.S."/>
        </authorList>
    </citation>
    <scope>NUCLEOTIDE SEQUENCE [LARGE SCALE GENOMIC DNA]</scope>
    <source>
        <strain evidence="10 11">Y2</strain>
    </source>
</reference>
<dbReference type="GO" id="GO:0009252">
    <property type="term" value="P:peptidoglycan biosynthetic process"/>
    <property type="evidence" value="ECO:0007669"/>
    <property type="project" value="UniProtKB-UniRule"/>
</dbReference>
<evidence type="ECO:0000313" key="10">
    <source>
        <dbReference type="EMBL" id="TKD70736.1"/>
    </source>
</evidence>
<protein>
    <recommendedName>
        <fullName evidence="8">Probable lipid II flippase MurJ</fullName>
    </recommendedName>
</protein>
<dbReference type="CDD" id="cd13123">
    <property type="entry name" value="MATE_MurJ_like"/>
    <property type="match status" value="1"/>
</dbReference>
<dbReference type="Proteomes" id="UP000310541">
    <property type="component" value="Unassembled WGS sequence"/>
</dbReference>
<feature type="transmembrane region" description="Helical" evidence="8">
    <location>
        <begin position="340"/>
        <end position="362"/>
    </location>
</feature>
<comment type="caution">
    <text evidence="8">Lacks conserved residue(s) required for the propagation of feature annotation.</text>
</comment>
<feature type="transmembrane region" description="Helical" evidence="8">
    <location>
        <begin position="121"/>
        <end position="140"/>
    </location>
</feature>
<dbReference type="PANTHER" id="PTHR47019">
    <property type="entry name" value="LIPID II FLIPPASE MURJ"/>
    <property type="match status" value="1"/>
</dbReference>
<keyword evidence="6 8" id="KW-1133">Transmembrane helix</keyword>
<dbReference type="GO" id="GO:0008360">
    <property type="term" value="P:regulation of cell shape"/>
    <property type="evidence" value="ECO:0007669"/>
    <property type="project" value="UniProtKB-UniRule"/>
</dbReference>
<evidence type="ECO:0000256" key="5">
    <source>
        <dbReference type="ARBA" id="ARBA00022984"/>
    </source>
</evidence>
<evidence type="ECO:0000256" key="4">
    <source>
        <dbReference type="ARBA" id="ARBA00022960"/>
    </source>
</evidence>
<dbReference type="RefSeq" id="WP_136946810.1">
    <property type="nucleotide sequence ID" value="NZ_SWFM01000002.1"/>
</dbReference>
<keyword evidence="2 8" id="KW-1003">Cell membrane</keyword>
<keyword evidence="4 8" id="KW-0133">Cell shape</keyword>
<feature type="transmembrane region" description="Helical" evidence="8">
    <location>
        <begin position="465"/>
        <end position="486"/>
    </location>
</feature>
<feature type="transmembrane region" description="Helical" evidence="8">
    <location>
        <begin position="43"/>
        <end position="65"/>
    </location>
</feature>
<keyword evidence="8 9" id="KW-0961">Cell wall biogenesis/degradation</keyword>
<evidence type="ECO:0000256" key="9">
    <source>
        <dbReference type="PIRNR" id="PIRNR002869"/>
    </source>
</evidence>
<dbReference type="NCBIfam" id="TIGR01695">
    <property type="entry name" value="murJ_mviN"/>
    <property type="match status" value="1"/>
</dbReference>
<name>A0A4U1MJP3_9BACL</name>
<dbReference type="InterPro" id="IPR051050">
    <property type="entry name" value="Lipid_II_flippase_MurJ/MviN"/>
</dbReference>
<feature type="transmembrane region" description="Helical" evidence="8">
    <location>
        <begin position="77"/>
        <end position="101"/>
    </location>
</feature>
<dbReference type="EMBL" id="SWFM01000002">
    <property type="protein sequence ID" value="TKD70736.1"/>
    <property type="molecule type" value="Genomic_DNA"/>
</dbReference>
<feature type="transmembrane region" description="Helical" evidence="8">
    <location>
        <begin position="399"/>
        <end position="420"/>
    </location>
</feature>
<dbReference type="PANTHER" id="PTHR47019:SF1">
    <property type="entry name" value="LIPID II FLIPPASE MURJ"/>
    <property type="match status" value="1"/>
</dbReference>
<sequence>MKKTFLFMACITLLIKIIALFREVALSYFFGLSNVTDAYFISLVIPTIIFSFIGVGIKTAFLPIYSRISKYENKKAGLVYTNTLINIFVIITFLINIIIWLNIEAIVKVFAVGFEGETLNLAVKLTRITVVTMLFLPIIYVLEGFLNSKKSFLLPIISTLPLNIWMIFSYYFAYNYGLTYLGFGQVLGVFTQLILIIFLSYKYGYRYNFDLDYKSENLNRSMKLIIPVMFSSAVNQINKLIDKTIASTMSDGGISALNYASRINKLVDDLFIVSLATIFFANISKLAAANNIAKLKTNLNEAIKLTLLLLIPASVGMMLFSKEIVQLIYGRGAFDSSAVAITGSALFFYTIGLAFLGLRHIIIKVFYALEDSKTPVINTIIALLINIILNLILSKYMGVAGLALATSIVDGIIVFSLITALQKKIGSIGVLNILKGTTKIILASIIMGGSSLLLFYSIVNLVDQNLALILSILCGALVYYSTSILIKIPEAIQLNNMIIERFKK</sequence>
<evidence type="ECO:0000256" key="7">
    <source>
        <dbReference type="ARBA" id="ARBA00023136"/>
    </source>
</evidence>
<proteinExistence type="inferred from homology"/>
<evidence type="ECO:0000256" key="8">
    <source>
        <dbReference type="HAMAP-Rule" id="MF_02078"/>
    </source>
</evidence>
<evidence type="ECO:0000256" key="3">
    <source>
        <dbReference type="ARBA" id="ARBA00022692"/>
    </source>
</evidence>
<evidence type="ECO:0000256" key="2">
    <source>
        <dbReference type="ARBA" id="ARBA00022475"/>
    </source>
</evidence>
<feature type="transmembrane region" description="Helical" evidence="8">
    <location>
        <begin position="302"/>
        <end position="320"/>
    </location>
</feature>
<keyword evidence="5 8" id="KW-0573">Peptidoglycan synthesis</keyword>
<keyword evidence="8 9" id="KW-0813">Transport</keyword>
<organism evidence="10 11">
    <name type="scientific">Guptibacillus hwajinpoensis</name>
    <dbReference type="NCBI Taxonomy" id="208199"/>
    <lineage>
        <taxon>Bacteria</taxon>
        <taxon>Bacillati</taxon>
        <taxon>Bacillota</taxon>
        <taxon>Bacilli</taxon>
        <taxon>Bacillales</taxon>
        <taxon>Guptibacillaceae</taxon>
        <taxon>Guptibacillus</taxon>
    </lineage>
</organism>
<feature type="transmembrane region" description="Helical" evidence="8">
    <location>
        <begin position="374"/>
        <end position="393"/>
    </location>
</feature>